<organism evidence="1 2">
    <name type="scientific">Peribacillus frigoritolerans</name>
    <dbReference type="NCBI Taxonomy" id="450367"/>
    <lineage>
        <taxon>Bacteria</taxon>
        <taxon>Bacillati</taxon>
        <taxon>Bacillota</taxon>
        <taxon>Bacilli</taxon>
        <taxon>Bacillales</taxon>
        <taxon>Bacillaceae</taxon>
        <taxon>Peribacillus</taxon>
    </lineage>
</organism>
<dbReference type="Proteomes" id="UP001238973">
    <property type="component" value="Unassembled WGS sequence"/>
</dbReference>
<dbReference type="RefSeq" id="WP_289351026.1">
    <property type="nucleotide sequence ID" value="NZ_JAUCFI010000003.1"/>
</dbReference>
<dbReference type="EMBL" id="JAUCFI010000003">
    <property type="protein sequence ID" value="MDM5286438.1"/>
    <property type="molecule type" value="Genomic_DNA"/>
</dbReference>
<evidence type="ECO:0000313" key="2">
    <source>
        <dbReference type="Proteomes" id="UP001238973"/>
    </source>
</evidence>
<evidence type="ECO:0000313" key="1">
    <source>
        <dbReference type="EMBL" id="MDM5286438.1"/>
    </source>
</evidence>
<evidence type="ECO:0008006" key="3">
    <source>
        <dbReference type="Google" id="ProtNLM"/>
    </source>
</evidence>
<dbReference type="PROSITE" id="PS51257">
    <property type="entry name" value="PROKAR_LIPOPROTEIN"/>
    <property type="match status" value="1"/>
</dbReference>
<reference evidence="1" key="1">
    <citation type="submission" date="2023-06" db="EMBL/GenBank/DDBJ databases">
        <title>Comparative genomics of Bacillaceae isolates and their secondary metabolite potential.</title>
        <authorList>
            <person name="Song L."/>
            <person name="Nielsen L.J."/>
            <person name="Mohite O."/>
            <person name="Xu X."/>
            <person name="Weber T."/>
            <person name="Kovacs A.T."/>
        </authorList>
    </citation>
    <scope>NUCLEOTIDE SEQUENCE</scope>
    <source>
        <strain evidence="1">G1S1</strain>
    </source>
</reference>
<protein>
    <recommendedName>
        <fullName evidence="3">Lipoprotein</fullName>
    </recommendedName>
</protein>
<name>A0AAJ1VFI7_9BACI</name>
<dbReference type="AlphaFoldDB" id="A0AAJ1VFI7"/>
<sequence>MAAILRKILYLLFLLVLFLGLVALVACNKAAVNEKREEKEGKPVKEQNVVNVEEAEKLFKDYSTELYTIKDPSNPPTFDEIAENIKEYLSEEQYDAEIANRKFQIPELVSNQINKSIEVQDVKLEEQSKNDDGTIDYLYTTKFKVYDESESKIYEKEGELTISTTNNELKIDRDWSRGVKIDGLDGGL</sequence>
<comment type="caution">
    <text evidence="1">The sequence shown here is derived from an EMBL/GenBank/DDBJ whole genome shotgun (WGS) entry which is preliminary data.</text>
</comment>
<gene>
    <name evidence="1" type="ORF">QUF85_24425</name>
</gene>
<accession>A0AAJ1VFI7</accession>
<proteinExistence type="predicted"/>